<gene>
    <name evidence="3" type="ORF">WJX75_003051</name>
</gene>
<feature type="compositionally biased region" description="Basic residues" evidence="1">
    <location>
        <begin position="400"/>
        <end position="411"/>
    </location>
</feature>
<dbReference type="PANTHER" id="PTHR12197:SF251">
    <property type="entry name" value="EG:BACR7C10.4 PROTEIN"/>
    <property type="match status" value="1"/>
</dbReference>
<sequence length="411" mass="44863">MWNSENSSHTVPDDTLAGLPCKLEFSKEKGRYLVAKRALLREEVVLESESYLTSILPSWKKRICRGCFAAHSSRLSIKCQCNQAWYCSEACRGSHACAGTAGSQCPVPHKLVCPVLSYFGGSKCDADMESVLHMCLDVLALQHLENLAATAGVQRIAKLGHADFLLLQDHSDDFSKEDKRDWKKALTFLENALRKAGWPGQRPRPQELLTIVGRIAANNFGIYRTRGGSVAAGRQGLAAQKASLAGTTVSEQTPETGSPVASSGSGLERPNGMNNLEAPAVSGGTAHDLRDCATTSEELIGRELYIRASLLNHSCRPNCVVIRGLSSGSVQTLRDIQEGEELTISYIDLGLPPSARGDELRKNFFFECTCDRCIEERTEGATKCTYERSKLRGPAQGCAPKRRGRKTRVSQ</sequence>
<dbReference type="SMART" id="SM00317">
    <property type="entry name" value="SET"/>
    <property type="match status" value="1"/>
</dbReference>
<proteinExistence type="predicted"/>
<evidence type="ECO:0000259" key="2">
    <source>
        <dbReference type="PROSITE" id="PS50280"/>
    </source>
</evidence>
<dbReference type="Gene3D" id="2.170.270.10">
    <property type="entry name" value="SET domain"/>
    <property type="match status" value="1"/>
</dbReference>
<feature type="region of interest" description="Disordered" evidence="1">
    <location>
        <begin position="244"/>
        <end position="271"/>
    </location>
</feature>
<keyword evidence="4" id="KW-1185">Reference proteome</keyword>
<dbReference type="SUPFAM" id="SSF82199">
    <property type="entry name" value="SET domain"/>
    <property type="match status" value="1"/>
</dbReference>
<dbReference type="Pfam" id="PF00856">
    <property type="entry name" value="SET"/>
    <property type="match status" value="1"/>
</dbReference>
<evidence type="ECO:0000313" key="3">
    <source>
        <dbReference type="EMBL" id="KAK9908131.1"/>
    </source>
</evidence>
<feature type="compositionally biased region" description="Polar residues" evidence="1">
    <location>
        <begin position="245"/>
        <end position="265"/>
    </location>
</feature>
<dbReference type="EMBL" id="JALJOT010000008">
    <property type="protein sequence ID" value="KAK9908131.1"/>
    <property type="molecule type" value="Genomic_DNA"/>
</dbReference>
<dbReference type="InterPro" id="IPR001214">
    <property type="entry name" value="SET_dom"/>
</dbReference>
<feature type="region of interest" description="Disordered" evidence="1">
    <location>
        <begin position="391"/>
        <end position="411"/>
    </location>
</feature>
<organism evidence="3 4">
    <name type="scientific">Coccomyxa subellipsoidea</name>
    <dbReference type="NCBI Taxonomy" id="248742"/>
    <lineage>
        <taxon>Eukaryota</taxon>
        <taxon>Viridiplantae</taxon>
        <taxon>Chlorophyta</taxon>
        <taxon>core chlorophytes</taxon>
        <taxon>Trebouxiophyceae</taxon>
        <taxon>Trebouxiophyceae incertae sedis</taxon>
        <taxon>Coccomyxaceae</taxon>
        <taxon>Coccomyxa</taxon>
    </lineage>
</organism>
<protein>
    <recommendedName>
        <fullName evidence="2">SET domain-containing protein</fullName>
    </recommendedName>
</protein>
<reference evidence="3 4" key="1">
    <citation type="journal article" date="2024" name="Nat. Commun.">
        <title>Phylogenomics reveals the evolutionary origins of lichenization in chlorophyte algae.</title>
        <authorList>
            <person name="Puginier C."/>
            <person name="Libourel C."/>
            <person name="Otte J."/>
            <person name="Skaloud P."/>
            <person name="Haon M."/>
            <person name="Grisel S."/>
            <person name="Petersen M."/>
            <person name="Berrin J.G."/>
            <person name="Delaux P.M."/>
            <person name="Dal Grande F."/>
            <person name="Keller J."/>
        </authorList>
    </citation>
    <scope>NUCLEOTIDE SEQUENCE [LARGE SCALE GENOMIC DNA]</scope>
    <source>
        <strain evidence="3 4">SAG 216-7</strain>
    </source>
</reference>
<dbReference type="PROSITE" id="PS50280">
    <property type="entry name" value="SET"/>
    <property type="match status" value="1"/>
</dbReference>
<dbReference type="InterPro" id="IPR046341">
    <property type="entry name" value="SET_dom_sf"/>
</dbReference>
<dbReference type="CDD" id="cd20071">
    <property type="entry name" value="SET_SMYD"/>
    <property type="match status" value="1"/>
</dbReference>
<evidence type="ECO:0000313" key="4">
    <source>
        <dbReference type="Proteomes" id="UP001491310"/>
    </source>
</evidence>
<evidence type="ECO:0000256" key="1">
    <source>
        <dbReference type="SAM" id="MobiDB-lite"/>
    </source>
</evidence>
<feature type="domain" description="SET" evidence="2">
    <location>
        <begin position="21"/>
        <end position="347"/>
    </location>
</feature>
<dbReference type="PANTHER" id="PTHR12197">
    <property type="entry name" value="HISTONE-LYSINE N-METHYLTRANSFERASE SMYD"/>
    <property type="match status" value="1"/>
</dbReference>
<dbReference type="Proteomes" id="UP001491310">
    <property type="component" value="Unassembled WGS sequence"/>
</dbReference>
<comment type="caution">
    <text evidence="3">The sequence shown here is derived from an EMBL/GenBank/DDBJ whole genome shotgun (WGS) entry which is preliminary data.</text>
</comment>
<dbReference type="InterPro" id="IPR050869">
    <property type="entry name" value="H3K4_H4K5_MeTrfase"/>
</dbReference>
<name>A0ABR2YM48_9CHLO</name>
<accession>A0ABR2YM48</accession>